<evidence type="ECO:0000313" key="1">
    <source>
        <dbReference type="EMBL" id="MCK7616010.1"/>
    </source>
</evidence>
<accession>A0ABT0H2V0</accession>
<protein>
    <submittedName>
        <fullName evidence="1">Uncharacterized protein</fullName>
    </submittedName>
</protein>
<dbReference type="Proteomes" id="UP001431221">
    <property type="component" value="Unassembled WGS sequence"/>
</dbReference>
<comment type="caution">
    <text evidence="1">The sequence shown here is derived from an EMBL/GenBank/DDBJ whole genome shotgun (WGS) entry which is preliminary data.</text>
</comment>
<organism evidence="1 2">
    <name type="scientific">Roseibium sediminicola</name>
    <dbReference type="NCBI Taxonomy" id="2933272"/>
    <lineage>
        <taxon>Bacteria</taxon>
        <taxon>Pseudomonadati</taxon>
        <taxon>Pseudomonadota</taxon>
        <taxon>Alphaproteobacteria</taxon>
        <taxon>Hyphomicrobiales</taxon>
        <taxon>Stappiaceae</taxon>
        <taxon>Roseibium</taxon>
    </lineage>
</organism>
<dbReference type="RefSeq" id="WP_248159946.1">
    <property type="nucleotide sequence ID" value="NZ_JALNMJ010000037.1"/>
</dbReference>
<keyword evidence="2" id="KW-1185">Reference proteome</keyword>
<gene>
    <name evidence="1" type="ORF">M0H32_27960</name>
</gene>
<proteinExistence type="predicted"/>
<sequence length="252" mass="27944">MGYRIYHRQNGRNPTFAREVVEDQLINSKKAFMNYEFGKIGNAFSKGGADILGRKLGYTSPPKFVQAQWNHQKEMQSFGIRATGVYSPADIAANNAGAKFYAALAKLSNTKISIAPYIDRSWNESVNCNKYSASVGPTIWQNLLVSRNWVFQMDTKSLERKINADCKIVKKANSYDVALSILGKTPFGSLSLTPTFRKDKNGLIEGLDLSGTWTHKGESGRLKISSSRECWIKGTWGTGQSDTNGGSCLLFM</sequence>
<reference evidence="1" key="1">
    <citation type="submission" date="2022-04" db="EMBL/GenBank/DDBJ databases">
        <title>Roseibium sp. CAU 1639 isolated from mud.</title>
        <authorList>
            <person name="Kim W."/>
        </authorList>
    </citation>
    <scope>NUCLEOTIDE SEQUENCE</scope>
    <source>
        <strain evidence="1">CAU 1639</strain>
    </source>
</reference>
<name>A0ABT0H2V0_9HYPH</name>
<evidence type="ECO:0000313" key="2">
    <source>
        <dbReference type="Proteomes" id="UP001431221"/>
    </source>
</evidence>
<dbReference type="EMBL" id="JALNMJ010000037">
    <property type="protein sequence ID" value="MCK7616010.1"/>
    <property type="molecule type" value="Genomic_DNA"/>
</dbReference>